<protein>
    <submittedName>
        <fullName evidence="6">3-phenylpropionate/cinnamic acid dioxygenase, small subunit</fullName>
    </submittedName>
</protein>
<name>A0A1H3I0Z0_9GAMM</name>
<dbReference type="PANTHER" id="PTHR41534:SF2">
    <property type="entry name" value="3-PHENYLPROPIONATE_CINNAMIC ACID DIOXYGENASE SUBUNIT BETA"/>
    <property type="match status" value="1"/>
</dbReference>
<dbReference type="InterPro" id="IPR032710">
    <property type="entry name" value="NTF2-like_dom_sf"/>
</dbReference>
<reference evidence="7" key="1">
    <citation type="submission" date="2016-10" db="EMBL/GenBank/DDBJ databases">
        <authorList>
            <person name="Varghese N."/>
            <person name="Submissions S."/>
        </authorList>
    </citation>
    <scope>NUCLEOTIDE SEQUENCE [LARGE SCALE GENOMIC DNA]</scope>
    <source>
        <strain evidence="7">ANC 5109</strain>
    </source>
</reference>
<dbReference type="EMBL" id="FNPK01000005">
    <property type="protein sequence ID" value="SDY20779.1"/>
    <property type="molecule type" value="Genomic_DNA"/>
</dbReference>
<keyword evidence="3" id="KW-0058">Aromatic hydrocarbons catabolism</keyword>
<comment type="similarity">
    <text evidence="2">Belongs to the bacterial ring-hydroxylating dioxygenase beta subunit family.</text>
</comment>
<evidence type="ECO:0000256" key="5">
    <source>
        <dbReference type="ARBA" id="ARBA00023002"/>
    </source>
</evidence>
<organism evidence="6 7">
    <name type="scientific">Acinetobacter kyonggiensis</name>
    <dbReference type="NCBI Taxonomy" id="595670"/>
    <lineage>
        <taxon>Bacteria</taxon>
        <taxon>Pseudomonadati</taxon>
        <taxon>Pseudomonadota</taxon>
        <taxon>Gammaproteobacteria</taxon>
        <taxon>Moraxellales</taxon>
        <taxon>Moraxellaceae</taxon>
        <taxon>Acinetobacter</taxon>
    </lineage>
</organism>
<dbReference type="Pfam" id="PF00866">
    <property type="entry name" value="Ring_hydroxyl_B"/>
    <property type="match status" value="1"/>
</dbReference>
<dbReference type="PANTHER" id="PTHR41534">
    <property type="entry name" value="BLR3401 PROTEIN"/>
    <property type="match status" value="1"/>
</dbReference>
<evidence type="ECO:0000256" key="3">
    <source>
        <dbReference type="ARBA" id="ARBA00022797"/>
    </source>
</evidence>
<dbReference type="InterPro" id="IPR000391">
    <property type="entry name" value="Rng_hydr_dOase-bsu"/>
</dbReference>
<dbReference type="Gene3D" id="3.10.450.50">
    <property type="match status" value="1"/>
</dbReference>
<keyword evidence="7" id="KW-1185">Reference proteome</keyword>
<evidence type="ECO:0000256" key="2">
    <source>
        <dbReference type="ARBA" id="ARBA00009570"/>
    </source>
</evidence>
<sequence>MEYLTRETVHNFLAQEALLLDERRFDEWFALLDDDITYEVPLRISSQNFQDEFPGAAYRILDKKAHIKVRIDRMASGQAWAEVPPSRTLRVIGSVMIEPTEQADVVSVHSAIIMYRQRGHDEQGDIIPYRRLDTLKITEQGARLLKRKAILTEAVLRTPNLGVFL</sequence>
<accession>A0A1H3I0Z0</accession>
<dbReference type="AlphaFoldDB" id="A0A1H3I0Z0"/>
<keyword evidence="4 6" id="KW-0223">Dioxygenase</keyword>
<dbReference type="SUPFAM" id="SSF54427">
    <property type="entry name" value="NTF2-like"/>
    <property type="match status" value="1"/>
</dbReference>
<dbReference type="GO" id="GO:0019380">
    <property type="term" value="P:3-phenylpropionate catabolic process"/>
    <property type="evidence" value="ECO:0007669"/>
    <property type="project" value="TreeGrafter"/>
</dbReference>
<gene>
    <name evidence="6" type="ORF">SAMN05421643_105123</name>
</gene>
<proteinExistence type="inferred from homology"/>
<evidence type="ECO:0000313" key="7">
    <source>
        <dbReference type="Proteomes" id="UP000199035"/>
    </source>
</evidence>
<comment type="pathway">
    <text evidence="1">Aromatic compound metabolism.</text>
</comment>
<evidence type="ECO:0000256" key="1">
    <source>
        <dbReference type="ARBA" id="ARBA00005211"/>
    </source>
</evidence>
<dbReference type="GO" id="GO:0051213">
    <property type="term" value="F:dioxygenase activity"/>
    <property type="evidence" value="ECO:0007669"/>
    <property type="project" value="UniProtKB-KW"/>
</dbReference>
<keyword evidence="5" id="KW-0560">Oxidoreductase</keyword>
<dbReference type="Proteomes" id="UP000199035">
    <property type="component" value="Unassembled WGS sequence"/>
</dbReference>
<evidence type="ECO:0000313" key="6">
    <source>
        <dbReference type="EMBL" id="SDY20779.1"/>
    </source>
</evidence>
<dbReference type="RefSeq" id="WP_092688663.1">
    <property type="nucleotide sequence ID" value="NZ_FNPK01000005.1"/>
</dbReference>
<dbReference type="CDD" id="cd00667">
    <property type="entry name" value="ring_hydroxylating_dioxygenases_beta"/>
    <property type="match status" value="1"/>
</dbReference>
<dbReference type="STRING" id="595670.SAMN05421643_105123"/>
<evidence type="ECO:0000256" key="4">
    <source>
        <dbReference type="ARBA" id="ARBA00022964"/>
    </source>
</evidence>